<reference evidence="1" key="1">
    <citation type="submission" date="2022-02" db="EMBL/GenBank/DDBJ databases">
        <title>Atlantic sturgeon de novo genome assembly.</title>
        <authorList>
            <person name="Stock M."/>
            <person name="Klopp C."/>
            <person name="Guiguen Y."/>
            <person name="Cabau C."/>
            <person name="Parinello H."/>
            <person name="Santidrian Yebra-Pimentel E."/>
            <person name="Kuhl H."/>
            <person name="Dirks R.P."/>
            <person name="Guessner J."/>
            <person name="Wuertz S."/>
            <person name="Du K."/>
            <person name="Schartl M."/>
        </authorList>
    </citation>
    <scope>NUCLEOTIDE SEQUENCE</scope>
    <source>
        <strain evidence="1">STURGEONOMICS-FGT-2020</strain>
        <tissue evidence="1">Whole blood</tissue>
    </source>
</reference>
<dbReference type="InterPro" id="IPR016035">
    <property type="entry name" value="Acyl_Trfase/lysoPLipase"/>
</dbReference>
<proteinExistence type="predicted"/>
<name>A0AAD8CYM1_ACIOX</name>
<evidence type="ECO:0000313" key="2">
    <source>
        <dbReference type="Proteomes" id="UP001230051"/>
    </source>
</evidence>
<feature type="non-terminal residue" evidence="1">
    <location>
        <position position="1"/>
    </location>
</feature>
<dbReference type="SUPFAM" id="SSF52151">
    <property type="entry name" value="FabD/lysophospholipase-like"/>
    <property type="match status" value="1"/>
</dbReference>
<gene>
    <name evidence="1" type="ORF">AOXY_G20621</name>
</gene>
<dbReference type="Gene3D" id="3.40.1090.10">
    <property type="entry name" value="Cytosolic phospholipase A2 catalytic domain"/>
    <property type="match status" value="1"/>
</dbReference>
<dbReference type="EMBL" id="JAGXEW010000020">
    <property type="protein sequence ID" value="KAK1160424.1"/>
    <property type="molecule type" value="Genomic_DNA"/>
</dbReference>
<organism evidence="1 2">
    <name type="scientific">Acipenser oxyrinchus oxyrinchus</name>
    <dbReference type="NCBI Taxonomy" id="40147"/>
    <lineage>
        <taxon>Eukaryota</taxon>
        <taxon>Metazoa</taxon>
        <taxon>Chordata</taxon>
        <taxon>Craniata</taxon>
        <taxon>Vertebrata</taxon>
        <taxon>Euteleostomi</taxon>
        <taxon>Actinopterygii</taxon>
        <taxon>Chondrostei</taxon>
        <taxon>Acipenseriformes</taxon>
        <taxon>Acipenseridae</taxon>
        <taxon>Acipenser</taxon>
    </lineage>
</organism>
<keyword evidence="2" id="KW-1185">Reference proteome</keyword>
<accession>A0AAD8CYM1</accession>
<protein>
    <submittedName>
        <fullName evidence="1">Cytosolic phospholipase A2 zeta-like</fullName>
    </submittedName>
</protein>
<dbReference type="AlphaFoldDB" id="A0AAD8CYM1"/>
<evidence type="ECO:0000313" key="1">
    <source>
        <dbReference type="EMBL" id="KAK1160424.1"/>
    </source>
</evidence>
<dbReference type="Proteomes" id="UP001230051">
    <property type="component" value="Unassembled WGS sequence"/>
</dbReference>
<comment type="caution">
    <text evidence="1">The sequence shown here is derived from an EMBL/GenBank/DDBJ whole genome shotgun (WGS) entry which is preliminary data.</text>
</comment>
<sequence>SNEELEVEFELRECSELLDVRLRSSLCQEENHFLNLRRPLVAQALKKALGLKKDLDLKQVGWK</sequence>